<dbReference type="EMBL" id="QSJM01000108">
    <property type="protein sequence ID" value="RHD70870.1"/>
    <property type="molecule type" value="Genomic_DNA"/>
</dbReference>
<evidence type="ECO:0000256" key="6">
    <source>
        <dbReference type="ARBA" id="ARBA00023237"/>
    </source>
</evidence>
<dbReference type="NCBIfam" id="TIGR04056">
    <property type="entry name" value="OMP_RagA_SusC"/>
    <property type="match status" value="1"/>
</dbReference>
<dbReference type="Gene3D" id="2.40.170.20">
    <property type="entry name" value="TonB-dependent receptor, beta-barrel domain"/>
    <property type="match status" value="1"/>
</dbReference>
<evidence type="ECO:0000313" key="13">
    <source>
        <dbReference type="Proteomes" id="UP000555193"/>
    </source>
</evidence>
<keyword evidence="6 7" id="KW-0998">Cell outer membrane</keyword>
<evidence type="ECO:0000313" key="14">
    <source>
        <dbReference type="Proteomes" id="UP000583639"/>
    </source>
</evidence>
<dbReference type="Gene3D" id="2.60.40.1120">
    <property type="entry name" value="Carboxypeptidase-like, regulatory domain"/>
    <property type="match status" value="1"/>
</dbReference>
<sequence>MKDRKNSSLLSCLEKFQRLFFVALLSVLAVGAFAQSKTVSGTVLDKTGESVIGASVVVKGTTNGTITDFDGKFTLQNVPDNGTIQVSFVGYKTMDISVKGQSTVKIILEEDTETLDEVVVVGYGTAKKSDVTGAMSRVTSKVIEDRPVQNALQAMQGRVTGVDITSNNRPGELGDIRIRGNRSINATNEPLYVIDGIPMTAGSMADINPGDIESMEILKDASATAIYGSRGANGVILVTTKKGKTGRTTINYDGSFTLSNLHSMTDYMDAGQLLDYRRQAAITGGTYNGAYGTAPDPDRDRALWLGTQSYMDNRVAKAYQLNADGTPVLRPATTEEKQIGYADMVPVYNASQLPTTDWGDLVTRNAFTQNHQISLSAGTETSKLYISLGYLDQEVPMKDQDFKRYTVNINGEITPMKWLKVGVGLNANHSIKNYGIVSNFDNGVAKDSYGLAMNMMPWWPAYNEDGSIMMTEEGDLRHNVLRNIDSAWNEYRYYGVNMSSYAEATLFPWLKWRTNLGAQYRNSRQGSFYGENYTNPFGFDSTSPGVAYNRHSQDISWTLENLIYINKTFKDIHTLNITLLQSAERYRTEDLSMRAYEVVYPTSLWYNIGQSNKSKYAPGSSYSTWSRASYMARVNYSLMDKYLLTLTGRYDGASVLADGNKWDFFPSAAIAWRMEQEEFIKHINWINQLKFRVGYGVTGNSSISPYQTSGSCTSTYANIPFGVGNAASNVIGTKTSVMPNYSLGWEKTSSVNIGLDFSILNNRISGSLEYYQAETSDLLMNKSLPVITGYALIQSNVGKTQNKGVELSLSTINVKTRDFTWQTDWTFSTNSEKIKELANGSMQDTSGPWFVGHPINIFWDYKYDRIWQDTPEDNKMMQLYQKIGNLTFLPGQYKICDQPLEEVPEGTEGSKTVILDDGTKVSYMDNGFGRFTDDDKVIYNKSPKWTGGLNNSFTYKDWNFSFFTYFRFGNTYYGLSQTIGRRLEKDVWSPTNTNAKFAQPTTATRTSTYDGARNYTKGNMVLVRNIALSYTVPQKFLNKYGINNAQIYTQVLNPFLFGGELVKAGINPDDVTGWDASNHIGGQTNNTCITRSFVLGVRLGF</sequence>
<protein>
    <submittedName>
        <fullName evidence="11">TonB-dependent receptor</fullName>
    </submittedName>
</protein>
<dbReference type="InterPro" id="IPR008969">
    <property type="entry name" value="CarboxyPept-like_regulatory"/>
</dbReference>
<dbReference type="Pfam" id="PF13715">
    <property type="entry name" value="CarbopepD_reg_2"/>
    <property type="match status" value="1"/>
</dbReference>
<dbReference type="RefSeq" id="WP_117696231.1">
    <property type="nucleotide sequence ID" value="NZ_CAXKYE010000006.1"/>
</dbReference>
<feature type="domain" description="TonB-dependent receptor plug" evidence="8">
    <location>
        <begin position="128"/>
        <end position="235"/>
    </location>
</feature>
<dbReference type="PROSITE" id="PS52016">
    <property type="entry name" value="TONB_DEPENDENT_REC_3"/>
    <property type="match status" value="1"/>
</dbReference>
<dbReference type="Pfam" id="PF07715">
    <property type="entry name" value="Plug"/>
    <property type="match status" value="1"/>
</dbReference>
<keyword evidence="4 7" id="KW-0812">Transmembrane</keyword>
<dbReference type="EMBL" id="JABDSH010000069">
    <property type="protein sequence ID" value="NMW36043.1"/>
    <property type="molecule type" value="Genomic_DNA"/>
</dbReference>
<evidence type="ECO:0000313" key="9">
    <source>
        <dbReference type="EMBL" id="NMW36043.1"/>
    </source>
</evidence>
<dbReference type="AlphaFoldDB" id="A0A412U2U2"/>
<dbReference type="NCBIfam" id="TIGR04057">
    <property type="entry name" value="SusC_RagA_signa"/>
    <property type="match status" value="1"/>
</dbReference>
<dbReference type="InterPro" id="IPR023996">
    <property type="entry name" value="TonB-dep_OMP_SusC/RagA"/>
</dbReference>
<name>A0A412U2U2_PHOVU</name>
<evidence type="ECO:0000256" key="2">
    <source>
        <dbReference type="ARBA" id="ARBA00022448"/>
    </source>
</evidence>
<evidence type="ECO:0000259" key="8">
    <source>
        <dbReference type="Pfam" id="PF07715"/>
    </source>
</evidence>
<dbReference type="InterPro" id="IPR036942">
    <property type="entry name" value="Beta-barrel_TonB_sf"/>
</dbReference>
<accession>A0A412U2U2</accession>
<keyword evidence="5 7" id="KW-0472">Membrane</keyword>
<dbReference type="InterPro" id="IPR012910">
    <property type="entry name" value="Plug_dom"/>
</dbReference>
<dbReference type="SUPFAM" id="SSF49464">
    <property type="entry name" value="Carboxypeptidase regulatory domain-like"/>
    <property type="match status" value="1"/>
</dbReference>
<evidence type="ECO:0000313" key="10">
    <source>
        <dbReference type="EMBL" id="NMW41776.1"/>
    </source>
</evidence>
<dbReference type="FunFam" id="2.60.40.1120:FF:000003">
    <property type="entry name" value="Outer membrane protein Omp121"/>
    <property type="match status" value="1"/>
</dbReference>
<organism evidence="11 12">
    <name type="scientific">Phocaeicola vulgatus</name>
    <name type="common">Bacteroides vulgatus</name>
    <dbReference type="NCBI Taxonomy" id="821"/>
    <lineage>
        <taxon>Bacteria</taxon>
        <taxon>Pseudomonadati</taxon>
        <taxon>Bacteroidota</taxon>
        <taxon>Bacteroidia</taxon>
        <taxon>Bacteroidales</taxon>
        <taxon>Bacteroidaceae</taxon>
        <taxon>Phocaeicola</taxon>
    </lineage>
</organism>
<reference evidence="11 12" key="1">
    <citation type="submission" date="2018-08" db="EMBL/GenBank/DDBJ databases">
        <title>A genome reference for cultivated species of the human gut microbiota.</title>
        <authorList>
            <person name="Zou Y."/>
            <person name="Xue W."/>
            <person name="Luo G."/>
        </authorList>
    </citation>
    <scope>NUCLEOTIDE SEQUENCE [LARGE SCALE GENOMIC DNA]</scope>
    <source>
        <strain evidence="11 12">AM30-40</strain>
    </source>
</reference>
<evidence type="ECO:0000256" key="1">
    <source>
        <dbReference type="ARBA" id="ARBA00004571"/>
    </source>
</evidence>
<dbReference type="InterPro" id="IPR023997">
    <property type="entry name" value="TonB-dep_OMP_SusC/RagA_CS"/>
</dbReference>
<dbReference type="InterPro" id="IPR039426">
    <property type="entry name" value="TonB-dep_rcpt-like"/>
</dbReference>
<dbReference type="EMBL" id="JABDSI010000132">
    <property type="protein sequence ID" value="NMW41776.1"/>
    <property type="molecule type" value="Genomic_DNA"/>
</dbReference>
<dbReference type="Proteomes" id="UP000555193">
    <property type="component" value="Unassembled WGS sequence"/>
</dbReference>
<evidence type="ECO:0000256" key="4">
    <source>
        <dbReference type="ARBA" id="ARBA00022692"/>
    </source>
</evidence>
<gene>
    <name evidence="11" type="ORF">DW783_22260</name>
    <name evidence="9" type="ORF">HKQ54_07795</name>
    <name evidence="10" type="ORF">HKQ55_17015</name>
</gene>
<dbReference type="FunFam" id="2.170.130.10:FF:000008">
    <property type="entry name" value="SusC/RagA family TonB-linked outer membrane protein"/>
    <property type="match status" value="1"/>
</dbReference>
<reference evidence="13 14" key="2">
    <citation type="submission" date="2020-04" db="EMBL/GenBank/DDBJ databases">
        <title>A novel gut-associated lysogenic phage, Bacteroides phage BV01, alters the host transcriptome and bile acid metabolism in Bacteroides vulgatus.</title>
        <authorList>
            <person name="Campbell D.E."/>
            <person name="Ly L."/>
            <person name="Ridlon J.M."/>
            <person name="Hsiao A."/>
            <person name="Degnan P.H."/>
        </authorList>
    </citation>
    <scope>NUCLEOTIDE SEQUENCE [LARGE SCALE GENOMIC DNA]</scope>
    <source>
        <strain evidence="9 13">VPI-4506</strain>
        <strain evidence="10 14">VPI-BV8526</strain>
    </source>
</reference>
<evidence type="ECO:0000256" key="7">
    <source>
        <dbReference type="PROSITE-ProRule" id="PRU01360"/>
    </source>
</evidence>
<comment type="similarity">
    <text evidence="7">Belongs to the TonB-dependent receptor family.</text>
</comment>
<dbReference type="SUPFAM" id="SSF56935">
    <property type="entry name" value="Porins"/>
    <property type="match status" value="1"/>
</dbReference>
<dbReference type="Gene3D" id="2.170.130.10">
    <property type="entry name" value="TonB-dependent receptor, plug domain"/>
    <property type="match status" value="1"/>
</dbReference>
<dbReference type="GO" id="GO:0009279">
    <property type="term" value="C:cell outer membrane"/>
    <property type="evidence" value="ECO:0007669"/>
    <property type="project" value="UniProtKB-SubCell"/>
</dbReference>
<evidence type="ECO:0000313" key="12">
    <source>
        <dbReference type="Proteomes" id="UP000283429"/>
    </source>
</evidence>
<dbReference type="Proteomes" id="UP000583639">
    <property type="component" value="Unassembled WGS sequence"/>
</dbReference>
<evidence type="ECO:0000313" key="11">
    <source>
        <dbReference type="EMBL" id="RHD70870.1"/>
    </source>
</evidence>
<keyword evidence="11" id="KW-0675">Receptor</keyword>
<proteinExistence type="inferred from homology"/>
<dbReference type="InterPro" id="IPR037066">
    <property type="entry name" value="Plug_dom_sf"/>
</dbReference>
<keyword evidence="3 7" id="KW-1134">Transmembrane beta strand</keyword>
<comment type="subcellular location">
    <subcellularLocation>
        <location evidence="1 7">Cell outer membrane</location>
        <topology evidence="1 7">Multi-pass membrane protein</topology>
    </subcellularLocation>
</comment>
<evidence type="ECO:0000256" key="3">
    <source>
        <dbReference type="ARBA" id="ARBA00022452"/>
    </source>
</evidence>
<comment type="caution">
    <text evidence="11">The sequence shown here is derived from an EMBL/GenBank/DDBJ whole genome shotgun (WGS) entry which is preliminary data.</text>
</comment>
<keyword evidence="2 7" id="KW-0813">Transport</keyword>
<dbReference type="Proteomes" id="UP000283429">
    <property type="component" value="Unassembled WGS sequence"/>
</dbReference>
<evidence type="ECO:0000256" key="5">
    <source>
        <dbReference type="ARBA" id="ARBA00023136"/>
    </source>
</evidence>